<dbReference type="CDD" id="cd06558">
    <property type="entry name" value="crotonase-like"/>
    <property type="match status" value="1"/>
</dbReference>
<dbReference type="EMBL" id="LR590484">
    <property type="protein sequence ID" value="VTR35499.1"/>
    <property type="molecule type" value="Genomic_DNA"/>
</dbReference>
<comment type="similarity">
    <text evidence="1 2">Belongs to the enoyl-CoA hydratase/isomerase family.</text>
</comment>
<gene>
    <name evidence="3" type="primary">echA8_1</name>
    <name evidence="3" type="ORF">NCTC11429_01518</name>
</gene>
<dbReference type="InterPro" id="IPR001753">
    <property type="entry name" value="Enoyl-CoA_hydra/iso"/>
</dbReference>
<dbReference type="PANTHER" id="PTHR11941:SF45">
    <property type="entry name" value="ENOYL-COA DELTA ISOMERASE 1, MITOCHONDRIAL"/>
    <property type="match status" value="1"/>
</dbReference>
<dbReference type="KEGG" id="stha:NCTC11429_01518"/>
<dbReference type="InterPro" id="IPR018376">
    <property type="entry name" value="Enoyl-CoA_hyd/isom_CS"/>
</dbReference>
<dbReference type="PROSITE" id="PS00166">
    <property type="entry name" value="ENOYL_COA_HYDRATASE"/>
    <property type="match status" value="1"/>
</dbReference>
<organism evidence="3 4">
    <name type="scientific">Sphingobacterium thalpophilum</name>
    <dbReference type="NCBI Taxonomy" id="259"/>
    <lineage>
        <taxon>Bacteria</taxon>
        <taxon>Pseudomonadati</taxon>
        <taxon>Bacteroidota</taxon>
        <taxon>Sphingobacteriia</taxon>
        <taxon>Sphingobacteriales</taxon>
        <taxon>Sphingobacteriaceae</taxon>
        <taxon>Sphingobacterium</taxon>
    </lineage>
</organism>
<name>A0A4U9UT82_9SPHI</name>
<dbReference type="GO" id="GO:0004300">
    <property type="term" value="F:enoyl-CoA hydratase activity"/>
    <property type="evidence" value="ECO:0007669"/>
    <property type="project" value="UniProtKB-EC"/>
</dbReference>
<evidence type="ECO:0000256" key="1">
    <source>
        <dbReference type="ARBA" id="ARBA00005254"/>
    </source>
</evidence>
<dbReference type="PANTHER" id="PTHR11941">
    <property type="entry name" value="ENOYL-COA HYDRATASE-RELATED"/>
    <property type="match status" value="1"/>
</dbReference>
<reference evidence="3 4" key="1">
    <citation type="submission" date="2019-05" db="EMBL/GenBank/DDBJ databases">
        <authorList>
            <consortium name="Pathogen Informatics"/>
        </authorList>
    </citation>
    <scope>NUCLEOTIDE SEQUENCE [LARGE SCALE GENOMIC DNA]</scope>
    <source>
        <strain evidence="3 4">NCTC11429</strain>
    </source>
</reference>
<sequence length="270" mass="30696">MQQTNRYNYILLRMEHIKTKIEDRILSIFLDRGKSNAIDTLLLKELIVTLETAQDNDSVQGIILIGKENFFSAGLDLITLYNYNEEQISEFWILFMETTTLLAAFPKPIVAAISGHSPAGGCVLALCCDYRIMAEGNFVIGLNEIPVGLIVPESIFLLYAFWIGKRHAYQNLLEGKLLSPVEAKAQGLVDEVVPANVLFNTATKKIKQITQLNQSTWQTSKLNFRKEIILKLRENRDETIQRILEQWWLPATRAILKSIIENLASKNTIK</sequence>
<dbReference type="GO" id="GO:0006635">
    <property type="term" value="P:fatty acid beta-oxidation"/>
    <property type="evidence" value="ECO:0007669"/>
    <property type="project" value="TreeGrafter"/>
</dbReference>
<evidence type="ECO:0000256" key="2">
    <source>
        <dbReference type="RuleBase" id="RU003707"/>
    </source>
</evidence>
<dbReference type="Gene3D" id="3.90.226.10">
    <property type="entry name" value="2-enoyl-CoA Hydratase, Chain A, domain 1"/>
    <property type="match status" value="1"/>
</dbReference>
<dbReference type="InterPro" id="IPR029045">
    <property type="entry name" value="ClpP/crotonase-like_dom_sf"/>
</dbReference>
<dbReference type="Pfam" id="PF00378">
    <property type="entry name" value="ECH_1"/>
    <property type="match status" value="1"/>
</dbReference>
<dbReference type="SUPFAM" id="SSF52096">
    <property type="entry name" value="ClpP/crotonase"/>
    <property type="match status" value="1"/>
</dbReference>
<keyword evidence="3" id="KW-0456">Lyase</keyword>
<accession>A0A4U9UT82</accession>
<dbReference type="STRING" id="1123265.GCA_000686625_04453"/>
<dbReference type="EC" id="4.2.1.17" evidence="3"/>
<protein>
    <submittedName>
        <fullName evidence="3">Probable enoyl-CoA hydratase echA8</fullName>
        <ecNumber evidence="3">4.2.1.17</ecNumber>
    </submittedName>
</protein>
<evidence type="ECO:0000313" key="4">
    <source>
        <dbReference type="Proteomes" id="UP000308196"/>
    </source>
</evidence>
<proteinExistence type="inferred from homology"/>
<dbReference type="AlphaFoldDB" id="A0A4U9UT82"/>
<dbReference type="Proteomes" id="UP000308196">
    <property type="component" value="Chromosome"/>
</dbReference>
<evidence type="ECO:0000313" key="3">
    <source>
        <dbReference type="EMBL" id="VTR35499.1"/>
    </source>
</evidence>